<proteinExistence type="predicted"/>
<organism evidence="1 2">
    <name type="scientific">Trifolium medium</name>
    <dbReference type="NCBI Taxonomy" id="97028"/>
    <lineage>
        <taxon>Eukaryota</taxon>
        <taxon>Viridiplantae</taxon>
        <taxon>Streptophyta</taxon>
        <taxon>Embryophyta</taxon>
        <taxon>Tracheophyta</taxon>
        <taxon>Spermatophyta</taxon>
        <taxon>Magnoliopsida</taxon>
        <taxon>eudicotyledons</taxon>
        <taxon>Gunneridae</taxon>
        <taxon>Pentapetalae</taxon>
        <taxon>rosids</taxon>
        <taxon>fabids</taxon>
        <taxon>Fabales</taxon>
        <taxon>Fabaceae</taxon>
        <taxon>Papilionoideae</taxon>
        <taxon>50 kb inversion clade</taxon>
        <taxon>NPAAA clade</taxon>
        <taxon>Hologalegina</taxon>
        <taxon>IRL clade</taxon>
        <taxon>Trifolieae</taxon>
        <taxon>Trifolium</taxon>
    </lineage>
</organism>
<sequence length="42" mass="4374">AGEDGASRQSVRRMHQEGSVMACCAASSGASRTSIVHQARRA</sequence>
<dbReference type="Proteomes" id="UP000265520">
    <property type="component" value="Unassembled WGS sequence"/>
</dbReference>
<keyword evidence="2" id="KW-1185">Reference proteome</keyword>
<comment type="caution">
    <text evidence="1">The sequence shown here is derived from an EMBL/GenBank/DDBJ whole genome shotgun (WGS) entry which is preliminary data.</text>
</comment>
<feature type="non-terminal residue" evidence="1">
    <location>
        <position position="1"/>
    </location>
</feature>
<evidence type="ECO:0000313" key="2">
    <source>
        <dbReference type="Proteomes" id="UP000265520"/>
    </source>
</evidence>
<accession>A0A392WHU9</accession>
<protein>
    <submittedName>
        <fullName evidence="1">Uncharacterized protein</fullName>
    </submittedName>
</protein>
<dbReference type="EMBL" id="LXQA011451757">
    <property type="protein sequence ID" value="MCI97705.1"/>
    <property type="molecule type" value="Genomic_DNA"/>
</dbReference>
<name>A0A392WHU9_9FABA</name>
<reference evidence="1 2" key="1">
    <citation type="journal article" date="2018" name="Front. Plant Sci.">
        <title>Red Clover (Trifolium pratense) and Zigzag Clover (T. medium) - A Picture of Genomic Similarities and Differences.</title>
        <authorList>
            <person name="Dluhosova J."/>
            <person name="Istvanek J."/>
            <person name="Nedelnik J."/>
            <person name="Repkova J."/>
        </authorList>
    </citation>
    <scope>NUCLEOTIDE SEQUENCE [LARGE SCALE GENOMIC DNA]</scope>
    <source>
        <strain evidence="2">cv. 10/8</strain>
        <tissue evidence="1">Leaf</tissue>
    </source>
</reference>
<evidence type="ECO:0000313" key="1">
    <source>
        <dbReference type="EMBL" id="MCI97705.1"/>
    </source>
</evidence>
<dbReference type="AlphaFoldDB" id="A0A392WHU9"/>